<organism evidence="15 16">
    <name type="scientific">Candidatus Yanofskybacteria bacterium RIFCSPLOWO2_12_FULL_43_11b</name>
    <dbReference type="NCBI Taxonomy" id="1802710"/>
    <lineage>
        <taxon>Bacteria</taxon>
        <taxon>Candidatus Yanofskyibacteriota</taxon>
    </lineage>
</organism>
<keyword evidence="4 12" id="KW-0547">Nucleotide-binding</keyword>
<keyword evidence="8 12" id="KW-0238">DNA-binding</keyword>
<feature type="coiled-coil region" evidence="13">
    <location>
        <begin position="126"/>
        <end position="153"/>
    </location>
</feature>
<dbReference type="FunFam" id="1.10.860.10:FF:000001">
    <property type="entry name" value="Replicative DNA helicase"/>
    <property type="match status" value="1"/>
</dbReference>
<protein>
    <recommendedName>
        <fullName evidence="11 12">Replicative DNA helicase</fullName>
        <ecNumber evidence="11 12">5.6.2.3</ecNumber>
    </recommendedName>
</protein>
<reference evidence="15 16" key="1">
    <citation type="journal article" date="2016" name="Nat. Commun.">
        <title>Thousands of microbial genomes shed light on interconnected biogeochemical processes in an aquifer system.</title>
        <authorList>
            <person name="Anantharaman K."/>
            <person name="Brown C.T."/>
            <person name="Hug L.A."/>
            <person name="Sharon I."/>
            <person name="Castelle C.J."/>
            <person name="Probst A.J."/>
            <person name="Thomas B.C."/>
            <person name="Singh A."/>
            <person name="Wilkins M.J."/>
            <person name="Karaoz U."/>
            <person name="Brodie E.L."/>
            <person name="Williams K.H."/>
            <person name="Hubbard S.S."/>
            <person name="Banfield J.F."/>
        </authorList>
    </citation>
    <scope>NUCLEOTIDE SEQUENCE [LARGE SCALE GENOMIC DNA]</scope>
</reference>
<dbReference type="InterPro" id="IPR036185">
    <property type="entry name" value="DNA_heli_DnaB-like_N_sf"/>
</dbReference>
<proteinExistence type="inferred from homology"/>
<dbReference type="PROSITE" id="PS51199">
    <property type="entry name" value="SF4_HELICASE"/>
    <property type="match status" value="1"/>
</dbReference>
<dbReference type="GO" id="GO:0003677">
    <property type="term" value="F:DNA binding"/>
    <property type="evidence" value="ECO:0007669"/>
    <property type="project" value="UniProtKB-UniRule"/>
</dbReference>
<dbReference type="InterPro" id="IPR007692">
    <property type="entry name" value="DNA_helicase_DnaB"/>
</dbReference>
<dbReference type="Gene3D" id="3.40.50.300">
    <property type="entry name" value="P-loop containing nucleotide triphosphate hydrolases"/>
    <property type="match status" value="1"/>
</dbReference>
<comment type="function">
    <text evidence="12">The main replicative DNA helicase, it participates in initiation and elongation during chromosome replication. Travels ahead of the DNA replisome, separating dsDNA into templates for DNA synthesis. A processive ATP-dependent 5'-3' DNA helicase it has DNA-dependent ATPase activity.</text>
</comment>
<evidence type="ECO:0000256" key="10">
    <source>
        <dbReference type="ARBA" id="ARBA00048954"/>
    </source>
</evidence>
<evidence type="ECO:0000256" key="5">
    <source>
        <dbReference type="ARBA" id="ARBA00022801"/>
    </source>
</evidence>
<sequence length="460" mass="50975">MNKVSADKLPPQALEVEKTLLGSLLIDREAINKVADLLKPEDFYQRSNQVVYQAVLALFDKREPIDLLSLANKLEEMGHLEDVGGMAYLTSLAGSVGTSAHILSYAKIVQRKKMLRDLIDAAHHIIGISANENEDVENLLDEAEKKLFSVSQKSITKNFLHLGGTLDDAMNRILNQGDGKLRGLKTYFNGLDDKLGGLQKSDLIVIAARPSVGKTSFALNLALNIAKDNVPVGIFSMEMSLDQIVDRLIAAQSGVSVWKMRTGKLGDELQETTRACEELKNLPLFIDDSPSPNILQMRAMARRLQSEHGLGLLVVDYLQLMSARRNYDSPVQQVTEISRGLKGLAKELNIPIIAISQLSRAVEQRDGHRPKLSDLRDSGSIEQDADLVMFIHREDKVKDKDKLNADQINTAQLIIAKHRNGPTGEIDFKINPDSLRFLELDKIHGDLGVVNDMGEGENYL</sequence>
<dbReference type="SMART" id="SM00382">
    <property type="entry name" value="AAA"/>
    <property type="match status" value="1"/>
</dbReference>
<dbReference type="CDD" id="cd00984">
    <property type="entry name" value="DnaB_C"/>
    <property type="match status" value="1"/>
</dbReference>
<dbReference type="InterPro" id="IPR007693">
    <property type="entry name" value="DNA_helicase_DnaB-like_N"/>
</dbReference>
<dbReference type="PANTHER" id="PTHR30153:SF2">
    <property type="entry name" value="REPLICATIVE DNA HELICASE"/>
    <property type="match status" value="1"/>
</dbReference>
<feature type="domain" description="SF4 helicase" evidence="14">
    <location>
        <begin position="177"/>
        <end position="444"/>
    </location>
</feature>
<comment type="catalytic activity">
    <reaction evidence="10 12">
        <text>ATP + H2O = ADP + phosphate + H(+)</text>
        <dbReference type="Rhea" id="RHEA:13065"/>
        <dbReference type="ChEBI" id="CHEBI:15377"/>
        <dbReference type="ChEBI" id="CHEBI:15378"/>
        <dbReference type="ChEBI" id="CHEBI:30616"/>
        <dbReference type="ChEBI" id="CHEBI:43474"/>
        <dbReference type="ChEBI" id="CHEBI:456216"/>
        <dbReference type="EC" id="5.6.2.3"/>
    </reaction>
</comment>
<dbReference type="SUPFAM" id="SSF52540">
    <property type="entry name" value="P-loop containing nucleoside triphosphate hydrolases"/>
    <property type="match status" value="1"/>
</dbReference>
<dbReference type="EMBL" id="MGKY01000022">
    <property type="protein sequence ID" value="OGN33265.1"/>
    <property type="molecule type" value="Genomic_DNA"/>
</dbReference>
<keyword evidence="9" id="KW-0413">Isomerase</keyword>
<evidence type="ECO:0000256" key="12">
    <source>
        <dbReference type="RuleBase" id="RU362085"/>
    </source>
</evidence>
<dbReference type="GO" id="GO:0005524">
    <property type="term" value="F:ATP binding"/>
    <property type="evidence" value="ECO:0007669"/>
    <property type="project" value="UniProtKB-UniRule"/>
</dbReference>
<dbReference type="PANTHER" id="PTHR30153">
    <property type="entry name" value="REPLICATIVE DNA HELICASE DNAB"/>
    <property type="match status" value="1"/>
</dbReference>
<dbReference type="InterPro" id="IPR003593">
    <property type="entry name" value="AAA+_ATPase"/>
</dbReference>
<dbReference type="InterPro" id="IPR027417">
    <property type="entry name" value="P-loop_NTPase"/>
</dbReference>
<dbReference type="GO" id="GO:0005829">
    <property type="term" value="C:cytosol"/>
    <property type="evidence" value="ECO:0007669"/>
    <property type="project" value="TreeGrafter"/>
</dbReference>
<gene>
    <name evidence="15" type="ORF">A3G51_02115</name>
</gene>
<evidence type="ECO:0000256" key="11">
    <source>
        <dbReference type="NCBIfam" id="TIGR00665"/>
    </source>
</evidence>
<name>A0A1F8H6Q8_9BACT</name>
<dbReference type="InterPro" id="IPR016136">
    <property type="entry name" value="DNA_helicase_N/primase_C"/>
</dbReference>
<dbReference type="Pfam" id="PF00772">
    <property type="entry name" value="DnaB"/>
    <property type="match status" value="1"/>
</dbReference>
<evidence type="ECO:0000256" key="2">
    <source>
        <dbReference type="ARBA" id="ARBA00022515"/>
    </source>
</evidence>
<evidence type="ECO:0000313" key="16">
    <source>
        <dbReference type="Proteomes" id="UP000177745"/>
    </source>
</evidence>
<dbReference type="GO" id="GO:1990077">
    <property type="term" value="C:primosome complex"/>
    <property type="evidence" value="ECO:0007669"/>
    <property type="project" value="UniProtKB-UniRule"/>
</dbReference>
<dbReference type="SUPFAM" id="SSF48024">
    <property type="entry name" value="N-terminal domain of DnaB helicase"/>
    <property type="match status" value="1"/>
</dbReference>
<dbReference type="GO" id="GO:0016887">
    <property type="term" value="F:ATP hydrolysis activity"/>
    <property type="evidence" value="ECO:0007669"/>
    <property type="project" value="RHEA"/>
</dbReference>
<evidence type="ECO:0000256" key="13">
    <source>
        <dbReference type="SAM" id="Coils"/>
    </source>
</evidence>
<keyword evidence="2 12" id="KW-0639">Primosome</keyword>
<dbReference type="GO" id="GO:0043139">
    <property type="term" value="F:5'-3' DNA helicase activity"/>
    <property type="evidence" value="ECO:0007669"/>
    <property type="project" value="UniProtKB-EC"/>
</dbReference>
<evidence type="ECO:0000259" key="14">
    <source>
        <dbReference type="PROSITE" id="PS51199"/>
    </source>
</evidence>
<evidence type="ECO:0000256" key="7">
    <source>
        <dbReference type="ARBA" id="ARBA00022840"/>
    </source>
</evidence>
<evidence type="ECO:0000256" key="1">
    <source>
        <dbReference type="ARBA" id="ARBA00008428"/>
    </source>
</evidence>
<evidence type="ECO:0000256" key="4">
    <source>
        <dbReference type="ARBA" id="ARBA00022741"/>
    </source>
</evidence>
<comment type="caution">
    <text evidence="15">The sequence shown here is derived from an EMBL/GenBank/DDBJ whole genome shotgun (WGS) entry which is preliminary data.</text>
</comment>
<keyword evidence="5 12" id="KW-0378">Hydrolase</keyword>
<evidence type="ECO:0000256" key="6">
    <source>
        <dbReference type="ARBA" id="ARBA00022806"/>
    </source>
</evidence>
<comment type="similarity">
    <text evidence="1 12">Belongs to the helicase family. DnaB subfamily.</text>
</comment>
<keyword evidence="6 12" id="KW-0347">Helicase</keyword>
<dbReference type="InterPro" id="IPR007694">
    <property type="entry name" value="DNA_helicase_DnaB-like_C"/>
</dbReference>
<dbReference type="NCBIfam" id="TIGR00665">
    <property type="entry name" value="DnaB"/>
    <property type="match status" value="1"/>
</dbReference>
<dbReference type="Proteomes" id="UP000177745">
    <property type="component" value="Unassembled WGS sequence"/>
</dbReference>
<keyword evidence="13" id="KW-0175">Coiled coil</keyword>
<dbReference type="Gene3D" id="1.10.860.10">
    <property type="entry name" value="DNAb Helicase, Chain A"/>
    <property type="match status" value="1"/>
</dbReference>
<keyword evidence="7 12" id="KW-0067">ATP-binding</keyword>
<dbReference type="GO" id="GO:0006269">
    <property type="term" value="P:DNA replication, synthesis of primer"/>
    <property type="evidence" value="ECO:0007669"/>
    <property type="project" value="UniProtKB-UniRule"/>
</dbReference>
<evidence type="ECO:0000256" key="3">
    <source>
        <dbReference type="ARBA" id="ARBA00022705"/>
    </source>
</evidence>
<dbReference type="Pfam" id="PF03796">
    <property type="entry name" value="DnaB_C"/>
    <property type="match status" value="1"/>
</dbReference>
<dbReference type="EC" id="5.6.2.3" evidence="11 12"/>
<evidence type="ECO:0000256" key="8">
    <source>
        <dbReference type="ARBA" id="ARBA00023125"/>
    </source>
</evidence>
<evidence type="ECO:0000256" key="9">
    <source>
        <dbReference type="ARBA" id="ARBA00023235"/>
    </source>
</evidence>
<accession>A0A1F8H6Q8</accession>
<dbReference type="AlphaFoldDB" id="A0A1F8H6Q8"/>
<keyword evidence="3 12" id="KW-0235">DNA replication</keyword>
<evidence type="ECO:0000313" key="15">
    <source>
        <dbReference type="EMBL" id="OGN33265.1"/>
    </source>
</evidence>